<dbReference type="KEGG" id="msub:BK009_04955"/>
<keyword evidence="2" id="KW-1185">Reference proteome</keyword>
<dbReference type="SUPFAM" id="SSF46689">
    <property type="entry name" value="Homeodomain-like"/>
    <property type="match status" value="1"/>
</dbReference>
<dbReference type="InterPro" id="IPR047655">
    <property type="entry name" value="Transpos_IS630-like"/>
</dbReference>
<proteinExistence type="predicted"/>
<protein>
    <submittedName>
        <fullName evidence="1">IS630 family transposase</fullName>
    </submittedName>
</protein>
<accession>A0A2H4VPT9</accession>
<name>A0A2H4VPT9_9EURY</name>
<evidence type="ECO:0000313" key="2">
    <source>
        <dbReference type="Proteomes" id="UP000232631"/>
    </source>
</evidence>
<evidence type="ECO:0000313" key="1">
    <source>
        <dbReference type="EMBL" id="AUB60086.1"/>
    </source>
</evidence>
<reference evidence="1 2" key="1">
    <citation type="submission" date="2016-10" db="EMBL/GenBank/DDBJ databases">
        <title>Comparative genomics between deep and shallow subseafloor isolates.</title>
        <authorList>
            <person name="Ishii S."/>
            <person name="Miller J.R."/>
            <person name="Sutton G."/>
            <person name="Suzuki S."/>
            <person name="Methe B."/>
            <person name="Inagaki F."/>
            <person name="Imachi H."/>
        </authorList>
    </citation>
    <scope>NUCLEOTIDE SEQUENCE [LARGE SCALE GENOMIC DNA]</scope>
    <source>
        <strain evidence="1 2">A8p</strain>
    </source>
</reference>
<dbReference type="Proteomes" id="UP000232631">
    <property type="component" value="Chromosome"/>
</dbReference>
<dbReference type="EMBL" id="CP017768">
    <property type="protein sequence ID" value="AUB60086.1"/>
    <property type="molecule type" value="Genomic_DNA"/>
</dbReference>
<organism evidence="1 2">
    <name type="scientific">Methanobacterium subterraneum</name>
    <dbReference type="NCBI Taxonomy" id="59277"/>
    <lineage>
        <taxon>Archaea</taxon>
        <taxon>Methanobacteriati</taxon>
        <taxon>Methanobacteriota</taxon>
        <taxon>Methanomada group</taxon>
        <taxon>Methanobacteria</taxon>
        <taxon>Methanobacteriales</taxon>
        <taxon>Methanobacteriaceae</taxon>
        <taxon>Methanobacterium</taxon>
    </lineage>
</organism>
<sequence length="160" mass="19004">MSRNPSMKVEKWITSEELKKRIREKEKDIKVLNRLHFMNYLYSGCSVPEASDKLGITKVTGYNWLERWNADGYDGLIPRFAGGRPSKLSDKEKRQLKEILRKRDDWTTKEIRNLIHEEFEVEYSLKQVGIILRNMGLKFGKPYPKDYRRPPDAEKQLKKT</sequence>
<dbReference type="InterPro" id="IPR009057">
    <property type="entry name" value="Homeodomain-like_sf"/>
</dbReference>
<gene>
    <name evidence="1" type="ORF">BK009_04955</name>
</gene>
<dbReference type="Pfam" id="PF13565">
    <property type="entry name" value="HTH_32"/>
    <property type="match status" value="1"/>
</dbReference>
<dbReference type="AlphaFoldDB" id="A0A2H4VPT9"/>
<dbReference type="NCBIfam" id="NF033545">
    <property type="entry name" value="transpos_IS630"/>
    <property type="match status" value="1"/>
</dbReference>